<comment type="caution">
    <text evidence="2">The sequence shown here is derived from an EMBL/GenBank/DDBJ whole genome shotgun (WGS) entry which is preliminary data.</text>
</comment>
<sequence length="140" mass="15481">MMNETRERGLEFFSDVLGKDAGDMMRQAVEQDGFSSTLGQIAVDFAFGSVWTRPGLERKHRSLVVIAILIATRQTAELKNHFRIGLANGLTRTELEEAVIQSIPYLGLPACTQASSALIEVLRERGIDTQSKTTEERGLV</sequence>
<dbReference type="GO" id="GO:0047575">
    <property type="term" value="F:4-carboxymuconolactone decarboxylase activity"/>
    <property type="evidence" value="ECO:0007669"/>
    <property type="project" value="UniProtKB-EC"/>
</dbReference>
<protein>
    <submittedName>
        <fullName evidence="2">4-carboxymuconolactone decarboxylase</fullName>
        <ecNumber evidence="2">4.1.1.44</ecNumber>
    </submittedName>
</protein>
<evidence type="ECO:0000313" key="3">
    <source>
        <dbReference type="Proteomes" id="UP000561459"/>
    </source>
</evidence>
<dbReference type="InterPro" id="IPR052512">
    <property type="entry name" value="4CMD/NDH-1_regulator"/>
</dbReference>
<accession>A0A7W6C8R8</accession>
<keyword evidence="2" id="KW-0456">Lyase</keyword>
<dbReference type="GO" id="GO:0051920">
    <property type="term" value="F:peroxiredoxin activity"/>
    <property type="evidence" value="ECO:0007669"/>
    <property type="project" value="InterPro"/>
</dbReference>
<evidence type="ECO:0000259" key="1">
    <source>
        <dbReference type="Pfam" id="PF02627"/>
    </source>
</evidence>
<keyword evidence="3" id="KW-1185">Reference proteome</keyword>
<dbReference type="EC" id="4.1.1.44" evidence="2"/>
<dbReference type="InterPro" id="IPR003779">
    <property type="entry name" value="CMD-like"/>
</dbReference>
<organism evidence="2 3">
    <name type="scientific">Novosphingobium fluoreni</name>
    <dbReference type="NCBI Taxonomy" id="1391222"/>
    <lineage>
        <taxon>Bacteria</taxon>
        <taxon>Pseudomonadati</taxon>
        <taxon>Pseudomonadota</taxon>
        <taxon>Alphaproteobacteria</taxon>
        <taxon>Sphingomonadales</taxon>
        <taxon>Sphingomonadaceae</taxon>
        <taxon>Novosphingobium</taxon>
    </lineage>
</organism>
<dbReference type="AlphaFoldDB" id="A0A7W6C8R8"/>
<name>A0A7W6C8R8_9SPHN</name>
<dbReference type="EMBL" id="JACIDY010000004">
    <property type="protein sequence ID" value="MBB3940497.1"/>
    <property type="molecule type" value="Genomic_DNA"/>
</dbReference>
<dbReference type="SUPFAM" id="SSF69118">
    <property type="entry name" value="AhpD-like"/>
    <property type="match status" value="1"/>
</dbReference>
<feature type="domain" description="Carboxymuconolactone decarboxylase-like" evidence="1">
    <location>
        <begin position="41"/>
        <end position="118"/>
    </location>
</feature>
<proteinExistence type="predicted"/>
<dbReference type="Pfam" id="PF02627">
    <property type="entry name" value="CMD"/>
    <property type="match status" value="1"/>
</dbReference>
<gene>
    <name evidence="2" type="ORF">GGR39_002154</name>
</gene>
<dbReference type="PANTHER" id="PTHR33570">
    <property type="entry name" value="4-CARBOXYMUCONOLACTONE DECARBOXYLASE FAMILY PROTEIN"/>
    <property type="match status" value="1"/>
</dbReference>
<dbReference type="Proteomes" id="UP000561459">
    <property type="component" value="Unassembled WGS sequence"/>
</dbReference>
<dbReference type="Gene3D" id="1.20.1290.10">
    <property type="entry name" value="AhpD-like"/>
    <property type="match status" value="1"/>
</dbReference>
<evidence type="ECO:0000313" key="2">
    <source>
        <dbReference type="EMBL" id="MBB3940497.1"/>
    </source>
</evidence>
<dbReference type="PANTHER" id="PTHR33570:SF2">
    <property type="entry name" value="CARBOXYMUCONOLACTONE DECARBOXYLASE-LIKE DOMAIN-CONTAINING PROTEIN"/>
    <property type="match status" value="1"/>
</dbReference>
<reference evidence="2 3" key="1">
    <citation type="submission" date="2020-08" db="EMBL/GenBank/DDBJ databases">
        <title>Genomic Encyclopedia of Type Strains, Phase IV (KMG-IV): sequencing the most valuable type-strain genomes for metagenomic binning, comparative biology and taxonomic classification.</title>
        <authorList>
            <person name="Goeker M."/>
        </authorList>
    </citation>
    <scope>NUCLEOTIDE SEQUENCE [LARGE SCALE GENOMIC DNA]</scope>
    <source>
        <strain evidence="2 3">DSM 27568</strain>
    </source>
</reference>
<dbReference type="InterPro" id="IPR029032">
    <property type="entry name" value="AhpD-like"/>
</dbReference>